<protein>
    <submittedName>
        <fullName evidence="5">SAM-dependent methyltransferase</fullName>
    </submittedName>
</protein>
<dbReference type="SUPFAM" id="SSF53335">
    <property type="entry name" value="S-adenosyl-L-methionine-dependent methyltransferases"/>
    <property type="match status" value="1"/>
</dbReference>
<gene>
    <name evidence="5" type="ORF">J2S44_001199</name>
</gene>
<proteinExistence type="predicted"/>
<evidence type="ECO:0000256" key="1">
    <source>
        <dbReference type="ARBA" id="ARBA00022603"/>
    </source>
</evidence>
<dbReference type="Pfam" id="PF13649">
    <property type="entry name" value="Methyltransf_25"/>
    <property type="match status" value="1"/>
</dbReference>
<comment type="caution">
    <text evidence="5">The sequence shown here is derived from an EMBL/GenBank/DDBJ whole genome shotgun (WGS) entry which is preliminary data.</text>
</comment>
<sequence>MEPVIGDAFGDLLREAAAAGTATEIVERDDGFVSRGDAARYLHGPEHWPASEVALLGRARGRVLDVGCGAGRHLAALRDRGADVRGVDPSPGAVEVCRARGLAADAGDIDTLPAGPFDTLLLMGGNLALLGSPAAAARRLAALAGVAAPGAVLLGSNIDPYRSTDPVHAEYHRRNRDRGRPGGQLRIRVRHGSTVTAWFDYWLAGVAEFEAVVADSPWRLAATDGSPLYTAVLTVR</sequence>
<dbReference type="AlphaFoldDB" id="A0AAE3ZLN3"/>
<dbReference type="Gene3D" id="3.40.50.150">
    <property type="entry name" value="Vaccinia Virus protein VP39"/>
    <property type="match status" value="1"/>
</dbReference>
<dbReference type="GO" id="GO:0032259">
    <property type="term" value="P:methylation"/>
    <property type="evidence" value="ECO:0007669"/>
    <property type="project" value="UniProtKB-KW"/>
</dbReference>
<dbReference type="PANTHER" id="PTHR43464">
    <property type="entry name" value="METHYLTRANSFERASE"/>
    <property type="match status" value="1"/>
</dbReference>
<evidence type="ECO:0000313" key="6">
    <source>
        <dbReference type="Proteomes" id="UP001183629"/>
    </source>
</evidence>
<dbReference type="RefSeq" id="WP_310409663.1">
    <property type="nucleotide sequence ID" value="NZ_JAVDYC010000001.1"/>
</dbReference>
<dbReference type="InterPro" id="IPR041698">
    <property type="entry name" value="Methyltransf_25"/>
</dbReference>
<keyword evidence="2" id="KW-0808">Transferase</keyword>
<keyword evidence="1 5" id="KW-0489">Methyltransferase</keyword>
<name>A0AAE3ZLN3_9ACTN</name>
<keyword evidence="6" id="KW-1185">Reference proteome</keyword>
<organism evidence="5 6">
    <name type="scientific">Catenuloplanes niger</name>
    <dbReference type="NCBI Taxonomy" id="587534"/>
    <lineage>
        <taxon>Bacteria</taxon>
        <taxon>Bacillati</taxon>
        <taxon>Actinomycetota</taxon>
        <taxon>Actinomycetes</taxon>
        <taxon>Micromonosporales</taxon>
        <taxon>Micromonosporaceae</taxon>
        <taxon>Catenuloplanes</taxon>
    </lineage>
</organism>
<dbReference type="PANTHER" id="PTHR43464:SF19">
    <property type="entry name" value="UBIQUINONE BIOSYNTHESIS O-METHYLTRANSFERASE, MITOCHONDRIAL"/>
    <property type="match status" value="1"/>
</dbReference>
<dbReference type="Proteomes" id="UP001183629">
    <property type="component" value="Unassembled WGS sequence"/>
</dbReference>
<reference evidence="5 6" key="1">
    <citation type="submission" date="2023-07" db="EMBL/GenBank/DDBJ databases">
        <title>Sequencing the genomes of 1000 actinobacteria strains.</title>
        <authorList>
            <person name="Klenk H.-P."/>
        </authorList>
    </citation>
    <scope>NUCLEOTIDE SEQUENCE [LARGE SCALE GENOMIC DNA]</scope>
    <source>
        <strain evidence="5 6">DSM 44711</strain>
    </source>
</reference>
<feature type="domain" description="Methyltransferase" evidence="4">
    <location>
        <begin position="63"/>
        <end position="141"/>
    </location>
</feature>
<dbReference type="EMBL" id="JAVDYC010000001">
    <property type="protein sequence ID" value="MDR7320949.1"/>
    <property type="molecule type" value="Genomic_DNA"/>
</dbReference>
<accession>A0AAE3ZLN3</accession>
<evidence type="ECO:0000256" key="2">
    <source>
        <dbReference type="ARBA" id="ARBA00022679"/>
    </source>
</evidence>
<evidence type="ECO:0000259" key="4">
    <source>
        <dbReference type="Pfam" id="PF13649"/>
    </source>
</evidence>
<evidence type="ECO:0000256" key="3">
    <source>
        <dbReference type="ARBA" id="ARBA00022691"/>
    </source>
</evidence>
<dbReference type="InterPro" id="IPR029063">
    <property type="entry name" value="SAM-dependent_MTases_sf"/>
</dbReference>
<keyword evidence="3" id="KW-0949">S-adenosyl-L-methionine</keyword>
<dbReference type="GO" id="GO:0008168">
    <property type="term" value="F:methyltransferase activity"/>
    <property type="evidence" value="ECO:0007669"/>
    <property type="project" value="UniProtKB-KW"/>
</dbReference>
<evidence type="ECO:0000313" key="5">
    <source>
        <dbReference type="EMBL" id="MDR7320949.1"/>
    </source>
</evidence>
<dbReference type="CDD" id="cd02440">
    <property type="entry name" value="AdoMet_MTases"/>
    <property type="match status" value="1"/>
</dbReference>